<dbReference type="Gene3D" id="2.60.120.740">
    <property type="match status" value="1"/>
</dbReference>
<dbReference type="InterPro" id="IPR017897">
    <property type="entry name" value="Thrombospondin_3_rpt"/>
</dbReference>
<feature type="chain" id="PRO_5040742982" evidence="3">
    <location>
        <begin position="22"/>
        <end position="1148"/>
    </location>
</feature>
<dbReference type="InterPro" id="IPR000922">
    <property type="entry name" value="Lectin_gal-bd_dom"/>
</dbReference>
<dbReference type="SUPFAM" id="SSF103647">
    <property type="entry name" value="TSP type-3 repeat"/>
    <property type="match status" value="1"/>
</dbReference>
<dbReference type="InterPro" id="IPR028974">
    <property type="entry name" value="TSP_type-3_rpt"/>
</dbReference>
<reference evidence="6" key="1">
    <citation type="submission" date="2022-10" db="EMBL/GenBank/DDBJ databases">
        <title>Two novel species of Flavobacterium.</title>
        <authorList>
            <person name="Liu Q."/>
            <person name="Xin Y.-H."/>
        </authorList>
    </citation>
    <scope>NUCLEOTIDE SEQUENCE</scope>
    <source>
        <strain evidence="6">LS1R49</strain>
    </source>
</reference>
<evidence type="ECO:0000256" key="1">
    <source>
        <dbReference type="ARBA" id="ARBA00022729"/>
    </source>
</evidence>
<dbReference type="Pfam" id="PF02494">
    <property type="entry name" value="HYR"/>
    <property type="match status" value="1"/>
</dbReference>
<dbReference type="GO" id="GO:0007155">
    <property type="term" value="P:cell adhesion"/>
    <property type="evidence" value="ECO:0007669"/>
    <property type="project" value="InterPro"/>
</dbReference>
<dbReference type="NCBIfam" id="TIGR04131">
    <property type="entry name" value="Bac_Flav_CTERM"/>
    <property type="match status" value="1"/>
</dbReference>
<name>A0A9X3BY34_9FLAO</name>
<dbReference type="Proteomes" id="UP001151079">
    <property type="component" value="Unassembled WGS sequence"/>
</dbReference>
<dbReference type="PANTHER" id="PTHR24273">
    <property type="entry name" value="FI04643P-RELATED"/>
    <property type="match status" value="1"/>
</dbReference>
<proteinExistence type="predicted"/>
<dbReference type="AlphaFoldDB" id="A0A9X3BY34"/>
<evidence type="ECO:0000259" key="5">
    <source>
        <dbReference type="PROSITE" id="PS50825"/>
    </source>
</evidence>
<dbReference type="RefSeq" id="WP_264205507.1">
    <property type="nucleotide sequence ID" value="NZ_JAOZEW010000005.1"/>
</dbReference>
<dbReference type="GO" id="GO:0005509">
    <property type="term" value="F:calcium ion binding"/>
    <property type="evidence" value="ECO:0007669"/>
    <property type="project" value="InterPro"/>
</dbReference>
<evidence type="ECO:0000313" key="7">
    <source>
        <dbReference type="Proteomes" id="UP001151079"/>
    </source>
</evidence>
<keyword evidence="7" id="KW-1185">Reference proteome</keyword>
<protein>
    <submittedName>
        <fullName evidence="6">Gliding motility-associated C-terminal domain-containing protein</fullName>
    </submittedName>
</protein>
<dbReference type="PROSITE" id="PS50228">
    <property type="entry name" value="SUEL_LECTIN"/>
    <property type="match status" value="1"/>
</dbReference>
<dbReference type="GO" id="GO:0030246">
    <property type="term" value="F:carbohydrate binding"/>
    <property type="evidence" value="ECO:0007669"/>
    <property type="project" value="InterPro"/>
</dbReference>
<dbReference type="InterPro" id="IPR003410">
    <property type="entry name" value="HYR_dom"/>
</dbReference>
<dbReference type="Pfam" id="PF02412">
    <property type="entry name" value="TSP_3"/>
    <property type="match status" value="1"/>
</dbReference>
<evidence type="ECO:0000256" key="3">
    <source>
        <dbReference type="SAM" id="SignalP"/>
    </source>
</evidence>
<dbReference type="Gene3D" id="4.10.1080.10">
    <property type="entry name" value="TSP type-3 repeat"/>
    <property type="match status" value="1"/>
</dbReference>
<gene>
    <name evidence="6" type="ORF">OIU83_06745</name>
</gene>
<dbReference type="PROSITE" id="PS51234">
    <property type="entry name" value="TSP3"/>
    <property type="match status" value="1"/>
</dbReference>
<sequence>MKKITLILLLLFIKLSAQNTAGYITGGTEPWGRQSNIMAMNFVYGGDWDKYTYNNVDATDVFVPSRKFVYIEGGASNTIFMIDFIAANKVIMENWVSAGGVLLISAATNIINTDFSGGFGITFKRKGLSTVEPADVDHMFFTESSYTPILNNRYDGNSVAHNVVYGPGLVPILKEFGGPEIALGELEFGSGLVLFSGLTAPFFDVWTPQPIITNVLNRMISYDGVKKPVISTITNKSTCINVPALNIPFTATNRGALPDDLVLSVSSSNVALLPLGNIVFGGTDVNRTLSLTPTAGETGTSNIVVTLTNKLTGQTATTSFVFTVNLTPVATAKNITAQLDANGSVTVDASQLNGNYNDCGINNFKLVPGSMGTSCAIAMEGSNLVISAPPQFVFNNVLFASYGNSTGSCGNYIKGGCDAGNSLSFVSPELIGKNTATIFASNDIFGDPCSGTPKRLAVEASYVPAVSGVASITYSCADTGVHNVVLVITDDYGNITSINATITVEDKIKPTITCATPAASYNKVAGTCDYTVTDTSLDPIAVADNCSGPLVVSNDYNGSDSLNGETFDVGTTTVIWTVTDASLNTTTCKYDIVVKETEAPTITCATPDLSYNNDAGVCSYTVIDDSLDPIAFGGNCANSTISNDYNGLSTLEDAVFPIGTTTVIWTVTDTSLNTTTCQYDIVVKSTEAPEAFAKDIAVSLDATGSVTIVGADVDNGSTHICGAPTLSVSPNTFTCANIGANNVVLTATDASGNSSSATTIVTVEDKTAPVVVAKDITVELNEVGNATITVADVDNGSSDNCGIKSLALDVTSFTCANIGPNEVVLTAGDAYGNTSFAKAIVTVVAKSAAIFTNNITINLDDTGNASIVASQLDNGSKSSCGIASISVTPKTFNCSNVGINTVTFTVVDVNGNISSAKAIVTVQDVSVPTVFTKDITVELDAAGNASISASQIDNGSSDTCGVDIISLDKTTFNCTNVGVNTVVLTVKDKNGNTSFASAKVTVVNNFDDNDGDGIKDNCDDDDDNDGILDVVDNCPLTYNPNQEDYNKNGIGDACDSTQINVAEAITPNGDGINDTWFISNIESYTNSVVRVFNRWGTEVFMARNYRNDWDGHYKNDAKSLPESSSYYYQIDLDGDGTLDKEGWIYINR</sequence>
<feature type="domain" description="HYR" evidence="5">
    <location>
        <begin position="505"/>
        <end position="596"/>
    </location>
</feature>
<organism evidence="6 7">
    <name type="scientific">Flavobacterium shii</name>
    <dbReference type="NCBI Taxonomy" id="2987687"/>
    <lineage>
        <taxon>Bacteria</taxon>
        <taxon>Pseudomonadati</taxon>
        <taxon>Bacteroidota</taxon>
        <taxon>Flavobacteriia</taxon>
        <taxon>Flavobacteriales</taxon>
        <taxon>Flavobacteriaceae</taxon>
        <taxon>Flavobacterium</taxon>
    </lineage>
</organism>
<keyword evidence="2" id="KW-0677">Repeat</keyword>
<dbReference type="PANTHER" id="PTHR24273:SF32">
    <property type="entry name" value="HYALIN"/>
    <property type="match status" value="1"/>
</dbReference>
<evidence type="ECO:0000259" key="4">
    <source>
        <dbReference type="PROSITE" id="PS50228"/>
    </source>
</evidence>
<dbReference type="Pfam" id="PF02140">
    <property type="entry name" value="SUEL_Lectin"/>
    <property type="match status" value="1"/>
</dbReference>
<feature type="domain" description="SUEL-type lectin" evidence="4">
    <location>
        <begin position="378"/>
        <end position="463"/>
    </location>
</feature>
<dbReference type="PROSITE" id="PS50825">
    <property type="entry name" value="HYR"/>
    <property type="match status" value="1"/>
</dbReference>
<comment type="caution">
    <text evidence="6">The sequence shown here is derived from an EMBL/GenBank/DDBJ whole genome shotgun (WGS) entry which is preliminary data.</text>
</comment>
<evidence type="ECO:0000256" key="2">
    <source>
        <dbReference type="ARBA" id="ARBA00022737"/>
    </source>
</evidence>
<dbReference type="EMBL" id="JAOZEW010000005">
    <property type="protein sequence ID" value="MCV9927341.1"/>
    <property type="molecule type" value="Genomic_DNA"/>
</dbReference>
<dbReference type="InterPro" id="IPR043159">
    <property type="entry name" value="Lectin_gal-bd_sf"/>
</dbReference>
<dbReference type="CDD" id="cd22842">
    <property type="entry name" value="Gal_Rha_Lectin_BGal"/>
    <property type="match status" value="1"/>
</dbReference>
<dbReference type="Gene3D" id="2.60.40.10">
    <property type="entry name" value="Immunoglobulins"/>
    <property type="match status" value="2"/>
</dbReference>
<dbReference type="InterPro" id="IPR026341">
    <property type="entry name" value="T9SS_type_B"/>
</dbReference>
<feature type="signal peptide" evidence="3">
    <location>
        <begin position="1"/>
        <end position="21"/>
    </location>
</feature>
<evidence type="ECO:0000313" key="6">
    <source>
        <dbReference type="EMBL" id="MCV9927341.1"/>
    </source>
</evidence>
<dbReference type="InterPro" id="IPR013783">
    <property type="entry name" value="Ig-like_fold"/>
</dbReference>
<dbReference type="Pfam" id="PF13585">
    <property type="entry name" value="CHU_C"/>
    <property type="match status" value="1"/>
</dbReference>
<dbReference type="InterPro" id="IPR003367">
    <property type="entry name" value="Thrombospondin_3-like_rpt"/>
</dbReference>
<accession>A0A9X3BY34</accession>
<keyword evidence="1 3" id="KW-0732">Signal</keyword>